<keyword evidence="10" id="KW-1185">Reference proteome</keyword>
<evidence type="ECO:0000256" key="2">
    <source>
        <dbReference type="ARBA" id="ARBA00022801"/>
    </source>
</evidence>
<dbReference type="PROSITE" id="PS50122">
    <property type="entry name" value="CHEB"/>
    <property type="match status" value="1"/>
</dbReference>
<dbReference type="Pfam" id="PF01339">
    <property type="entry name" value="CheB_methylest"/>
    <property type="match status" value="1"/>
</dbReference>
<evidence type="ECO:0000259" key="7">
    <source>
        <dbReference type="PROSITE" id="PS50110"/>
    </source>
</evidence>
<evidence type="ECO:0000259" key="8">
    <source>
        <dbReference type="PROSITE" id="PS50122"/>
    </source>
</evidence>
<accession>A0A937G0W4</accession>
<dbReference type="InterPro" id="IPR001789">
    <property type="entry name" value="Sig_transdc_resp-reg_receiver"/>
</dbReference>
<evidence type="ECO:0000313" key="10">
    <source>
        <dbReference type="Proteomes" id="UP000614216"/>
    </source>
</evidence>
<dbReference type="PANTHER" id="PTHR42872">
    <property type="entry name" value="PROTEIN-GLUTAMATE METHYLESTERASE/PROTEIN-GLUTAMINE GLUTAMINASE"/>
    <property type="match status" value="1"/>
</dbReference>
<feature type="domain" description="Response regulatory" evidence="7">
    <location>
        <begin position="3"/>
        <end position="119"/>
    </location>
</feature>
<dbReference type="Proteomes" id="UP000614216">
    <property type="component" value="Unassembled WGS sequence"/>
</dbReference>
<organism evidence="9 10">
    <name type="scientific">Fulvivirga marina</name>
    <dbReference type="NCBI Taxonomy" id="2494733"/>
    <lineage>
        <taxon>Bacteria</taxon>
        <taxon>Pseudomonadati</taxon>
        <taxon>Bacteroidota</taxon>
        <taxon>Cytophagia</taxon>
        <taxon>Cytophagales</taxon>
        <taxon>Fulvivirgaceae</taxon>
        <taxon>Fulvivirga</taxon>
    </lineage>
</organism>
<sequence>MIKALVVEDSGLMRIRVTNVLRSDRAIKVIGTAKNGAEGLAAIRLKKPDVVITDMVMPEYDGLYLVKNAMKQHPVPIIVLSSLERKNAQIFEALALGAFEFLDKPRNARGLGFNQPLINLVKAAASVDITTLCKSSVKNNGHCHHFSDELMCNVVAVWASTGCPGAIECLLRGLPSNLPVSLVIAQHMPPRFIESFADRLDTLCGLNVRVATIGDVLESNNVYICNGEQNIVLA</sequence>
<dbReference type="SMART" id="SM00448">
    <property type="entry name" value="REC"/>
    <property type="match status" value="1"/>
</dbReference>
<evidence type="ECO:0000256" key="1">
    <source>
        <dbReference type="ARBA" id="ARBA00022490"/>
    </source>
</evidence>
<dbReference type="InterPro" id="IPR035909">
    <property type="entry name" value="CheB_C"/>
</dbReference>
<evidence type="ECO:0000313" key="9">
    <source>
        <dbReference type="EMBL" id="MBL6448497.1"/>
    </source>
</evidence>
<dbReference type="GO" id="GO:0005737">
    <property type="term" value="C:cytoplasm"/>
    <property type="evidence" value="ECO:0007669"/>
    <property type="project" value="InterPro"/>
</dbReference>
<dbReference type="Gene3D" id="3.40.50.180">
    <property type="entry name" value="Methylesterase CheB, C-terminal domain"/>
    <property type="match status" value="1"/>
</dbReference>
<dbReference type="SUPFAM" id="SSF52172">
    <property type="entry name" value="CheY-like"/>
    <property type="match status" value="1"/>
</dbReference>
<dbReference type="InterPro" id="IPR000673">
    <property type="entry name" value="Sig_transdc_resp-reg_Me-estase"/>
</dbReference>
<dbReference type="Gene3D" id="3.40.50.2300">
    <property type="match status" value="1"/>
</dbReference>
<proteinExistence type="predicted"/>
<name>A0A937G0W4_9BACT</name>
<dbReference type="GO" id="GO:0006935">
    <property type="term" value="P:chemotaxis"/>
    <property type="evidence" value="ECO:0007669"/>
    <property type="project" value="InterPro"/>
</dbReference>
<dbReference type="PANTHER" id="PTHR42872:SF6">
    <property type="entry name" value="PROTEIN-GLUTAMATE METHYLESTERASE_PROTEIN-GLUTAMINE GLUTAMINASE"/>
    <property type="match status" value="1"/>
</dbReference>
<gene>
    <name evidence="9" type="ORF">JMN32_19460</name>
</gene>
<dbReference type="GO" id="GO:0008984">
    <property type="term" value="F:protein-glutamate methylesterase activity"/>
    <property type="evidence" value="ECO:0007669"/>
    <property type="project" value="UniProtKB-EC"/>
</dbReference>
<keyword evidence="6" id="KW-0597">Phosphoprotein</keyword>
<dbReference type="InterPro" id="IPR011006">
    <property type="entry name" value="CheY-like_superfamily"/>
</dbReference>
<comment type="caution">
    <text evidence="9">The sequence shown here is derived from an EMBL/GenBank/DDBJ whole genome shotgun (WGS) entry which is preliminary data.</text>
</comment>
<evidence type="ECO:0000256" key="5">
    <source>
        <dbReference type="PROSITE-ProRule" id="PRU00050"/>
    </source>
</evidence>
<reference evidence="9" key="1">
    <citation type="submission" date="2021-01" db="EMBL/GenBank/DDBJ databases">
        <title>Fulvivirga kasyanovii gen. nov., sp nov., a novel member of the phylum Bacteroidetes isolated from seawater in a mussel farm.</title>
        <authorList>
            <person name="Zhao L.-H."/>
            <person name="Wang Z.-J."/>
        </authorList>
    </citation>
    <scope>NUCLEOTIDE SEQUENCE</scope>
    <source>
        <strain evidence="9">29W222</strain>
    </source>
</reference>
<dbReference type="PROSITE" id="PS50110">
    <property type="entry name" value="RESPONSE_REGULATORY"/>
    <property type="match status" value="1"/>
</dbReference>
<dbReference type="Pfam" id="PF00072">
    <property type="entry name" value="Response_reg"/>
    <property type="match status" value="1"/>
</dbReference>
<evidence type="ECO:0000256" key="3">
    <source>
        <dbReference type="ARBA" id="ARBA00039140"/>
    </source>
</evidence>
<feature type="domain" description="CheB-type methylesterase" evidence="8">
    <location>
        <begin position="154"/>
        <end position="234"/>
    </location>
</feature>
<evidence type="ECO:0000256" key="6">
    <source>
        <dbReference type="PROSITE-ProRule" id="PRU00169"/>
    </source>
</evidence>
<dbReference type="GO" id="GO:0000156">
    <property type="term" value="F:phosphorelay response regulator activity"/>
    <property type="evidence" value="ECO:0007669"/>
    <property type="project" value="InterPro"/>
</dbReference>
<keyword evidence="1" id="KW-0963">Cytoplasm</keyword>
<evidence type="ECO:0000256" key="4">
    <source>
        <dbReference type="ARBA" id="ARBA00048267"/>
    </source>
</evidence>
<protein>
    <recommendedName>
        <fullName evidence="3">protein-glutamate methylesterase</fullName>
        <ecNumber evidence="3">3.1.1.61</ecNumber>
    </recommendedName>
</protein>
<dbReference type="CDD" id="cd17541">
    <property type="entry name" value="REC_CheB-like"/>
    <property type="match status" value="1"/>
</dbReference>
<dbReference type="AlphaFoldDB" id="A0A937G0W4"/>
<comment type="caution">
    <text evidence="5">Lacks conserved residue(s) required for the propagation of feature annotation.</text>
</comment>
<comment type="catalytic activity">
    <reaction evidence="4">
        <text>[protein]-L-glutamate 5-O-methyl ester + H2O = L-glutamyl-[protein] + methanol + H(+)</text>
        <dbReference type="Rhea" id="RHEA:23236"/>
        <dbReference type="Rhea" id="RHEA-COMP:10208"/>
        <dbReference type="Rhea" id="RHEA-COMP:10311"/>
        <dbReference type="ChEBI" id="CHEBI:15377"/>
        <dbReference type="ChEBI" id="CHEBI:15378"/>
        <dbReference type="ChEBI" id="CHEBI:17790"/>
        <dbReference type="ChEBI" id="CHEBI:29973"/>
        <dbReference type="ChEBI" id="CHEBI:82795"/>
        <dbReference type="EC" id="3.1.1.61"/>
    </reaction>
</comment>
<keyword evidence="2" id="KW-0378">Hydrolase</keyword>
<dbReference type="SUPFAM" id="SSF52738">
    <property type="entry name" value="Methylesterase CheB, C-terminal domain"/>
    <property type="match status" value="1"/>
</dbReference>
<dbReference type="EC" id="3.1.1.61" evidence="3"/>
<dbReference type="RefSeq" id="WP_202858034.1">
    <property type="nucleotide sequence ID" value="NZ_JAEUGD010000064.1"/>
</dbReference>
<feature type="modified residue" description="4-aspartylphosphate" evidence="6">
    <location>
        <position position="54"/>
    </location>
</feature>
<dbReference type="EMBL" id="JAEUGD010000064">
    <property type="protein sequence ID" value="MBL6448497.1"/>
    <property type="molecule type" value="Genomic_DNA"/>
</dbReference>